<dbReference type="Proteomes" id="UP000518887">
    <property type="component" value="Unassembled WGS sequence"/>
</dbReference>
<evidence type="ECO:0000259" key="1">
    <source>
        <dbReference type="PROSITE" id="PS50902"/>
    </source>
</evidence>
<dbReference type="PROSITE" id="PS50902">
    <property type="entry name" value="FLAVODOXIN_LIKE"/>
    <property type="match status" value="1"/>
</dbReference>
<dbReference type="SUPFAM" id="SSF52218">
    <property type="entry name" value="Flavoproteins"/>
    <property type="match status" value="1"/>
</dbReference>
<gene>
    <name evidence="2" type="ORF">HNP76_002006</name>
</gene>
<feature type="domain" description="Flavodoxin-like" evidence="1">
    <location>
        <begin position="3"/>
        <end position="159"/>
    </location>
</feature>
<reference evidence="2 3" key="1">
    <citation type="submission" date="2020-08" db="EMBL/GenBank/DDBJ databases">
        <title>Genomic Encyclopedia of Type Strains, Phase IV (KMG-IV): sequencing the most valuable type-strain genomes for metagenomic binning, comparative biology and taxonomic classification.</title>
        <authorList>
            <person name="Goeker M."/>
        </authorList>
    </citation>
    <scope>NUCLEOTIDE SEQUENCE [LARGE SCALE GENOMIC DNA]</scope>
    <source>
        <strain evidence="2 3">DSM 103462</strain>
    </source>
</reference>
<dbReference type="GO" id="GO:0010181">
    <property type="term" value="F:FMN binding"/>
    <property type="evidence" value="ECO:0007669"/>
    <property type="project" value="InterPro"/>
</dbReference>
<accession>A0A7W8LMP7</accession>
<dbReference type="PANTHER" id="PTHR39201:SF1">
    <property type="entry name" value="FLAVODOXIN-LIKE DOMAIN-CONTAINING PROTEIN"/>
    <property type="match status" value="1"/>
</dbReference>
<sequence>MKTIIVYYSLEGNTDFVAQKIASELNADILRLSPKKLYPSKGFSKFFWGGKSAVMGEAPELEPYSFSARDYDLIIFGTPVWAGTFAPPLRTFINENDMTGKKFAAFACQGGEGNQKKFKKLKDALSIENFEAELALLDPKKRQSESNEQKIKEFCQKLRRNE</sequence>
<dbReference type="InterPro" id="IPR008254">
    <property type="entry name" value="Flavodoxin/NO_synth"/>
</dbReference>
<dbReference type="InterPro" id="IPR029039">
    <property type="entry name" value="Flavoprotein-like_sf"/>
</dbReference>
<name>A0A7W8LMP7_9SPIR</name>
<dbReference type="Pfam" id="PF12682">
    <property type="entry name" value="Flavodoxin_4"/>
    <property type="match status" value="1"/>
</dbReference>
<proteinExistence type="predicted"/>
<comment type="caution">
    <text evidence="2">The sequence shown here is derived from an EMBL/GenBank/DDBJ whole genome shotgun (WGS) entry which is preliminary data.</text>
</comment>
<protein>
    <submittedName>
        <fullName evidence="2">Flavodoxin</fullName>
    </submittedName>
</protein>
<dbReference type="Gene3D" id="3.40.50.360">
    <property type="match status" value="1"/>
</dbReference>
<dbReference type="PANTHER" id="PTHR39201">
    <property type="entry name" value="EXPORTED PROTEIN-RELATED"/>
    <property type="match status" value="1"/>
</dbReference>
<organism evidence="2 3">
    <name type="scientific">Treponema ruminis</name>
    <dbReference type="NCBI Taxonomy" id="744515"/>
    <lineage>
        <taxon>Bacteria</taxon>
        <taxon>Pseudomonadati</taxon>
        <taxon>Spirochaetota</taxon>
        <taxon>Spirochaetia</taxon>
        <taxon>Spirochaetales</taxon>
        <taxon>Treponemataceae</taxon>
        <taxon>Treponema</taxon>
    </lineage>
</organism>
<evidence type="ECO:0000313" key="2">
    <source>
        <dbReference type="EMBL" id="MBB5226625.1"/>
    </source>
</evidence>
<keyword evidence="3" id="KW-1185">Reference proteome</keyword>
<evidence type="ECO:0000313" key="3">
    <source>
        <dbReference type="Proteomes" id="UP000518887"/>
    </source>
</evidence>
<dbReference type="AlphaFoldDB" id="A0A7W8LMP7"/>
<dbReference type="EMBL" id="JACHFQ010000006">
    <property type="protein sequence ID" value="MBB5226625.1"/>
    <property type="molecule type" value="Genomic_DNA"/>
</dbReference>
<dbReference type="RefSeq" id="WP_184660074.1">
    <property type="nucleotide sequence ID" value="NZ_CP031518.1"/>
</dbReference>